<dbReference type="PANTHER" id="PTHR43071">
    <property type="entry name" value="2-AMINO-4-HYDROXY-6-HYDROXYMETHYLDIHYDROPTERIDINE PYROPHOSPHOKINASE"/>
    <property type="match status" value="1"/>
</dbReference>
<protein>
    <recommendedName>
        <fullName evidence="2">2-amino-4-hydroxy-6-hydroxymethyldihydropteridine diphosphokinase</fullName>
        <ecNumber evidence="2">2.7.6.3</ecNumber>
    </recommendedName>
</protein>
<evidence type="ECO:0000256" key="1">
    <source>
        <dbReference type="ARBA" id="ARBA00005051"/>
    </source>
</evidence>
<evidence type="ECO:0000313" key="10">
    <source>
        <dbReference type="Proteomes" id="UP000319836"/>
    </source>
</evidence>
<dbReference type="EC" id="2.7.6.3" evidence="2"/>
<proteinExistence type="predicted"/>
<dbReference type="CDD" id="cd00483">
    <property type="entry name" value="HPPK"/>
    <property type="match status" value="1"/>
</dbReference>
<gene>
    <name evidence="9" type="primary">folK</name>
    <name evidence="9" type="ORF">E6K80_10500</name>
</gene>
<keyword evidence="4" id="KW-0547">Nucleotide-binding</keyword>
<dbReference type="Gene3D" id="3.40.50.300">
    <property type="entry name" value="P-loop containing nucleotide triphosphate hydrolases"/>
    <property type="match status" value="1"/>
</dbReference>
<dbReference type="Gene3D" id="3.30.70.560">
    <property type="entry name" value="7,8-Dihydro-6-hydroxymethylpterin-pyrophosphokinase HPPK"/>
    <property type="match status" value="1"/>
</dbReference>
<evidence type="ECO:0000256" key="3">
    <source>
        <dbReference type="ARBA" id="ARBA00022679"/>
    </source>
</evidence>
<dbReference type="InterPro" id="IPR027417">
    <property type="entry name" value="P-loop_NTPase"/>
</dbReference>
<dbReference type="GO" id="GO:0003848">
    <property type="term" value="F:2-amino-4-hydroxy-6-hydroxymethyldihydropteridine diphosphokinase activity"/>
    <property type="evidence" value="ECO:0007669"/>
    <property type="project" value="UniProtKB-EC"/>
</dbReference>
<dbReference type="GO" id="GO:0016301">
    <property type="term" value="F:kinase activity"/>
    <property type="evidence" value="ECO:0007669"/>
    <property type="project" value="UniProtKB-KW"/>
</dbReference>
<dbReference type="SUPFAM" id="SSF52540">
    <property type="entry name" value="P-loop containing nucleoside triphosphate hydrolases"/>
    <property type="match status" value="1"/>
</dbReference>
<dbReference type="CDD" id="cd01673">
    <property type="entry name" value="dNK"/>
    <property type="match status" value="1"/>
</dbReference>
<keyword evidence="3 9" id="KW-0808">Transferase</keyword>
<dbReference type="InterPro" id="IPR035907">
    <property type="entry name" value="Hppk_sf"/>
</dbReference>
<evidence type="ECO:0000256" key="4">
    <source>
        <dbReference type="ARBA" id="ARBA00022741"/>
    </source>
</evidence>
<dbReference type="InterPro" id="IPR031314">
    <property type="entry name" value="DNK_dom"/>
</dbReference>
<dbReference type="InterPro" id="IPR000550">
    <property type="entry name" value="Hppk"/>
</dbReference>
<evidence type="ECO:0000313" key="9">
    <source>
        <dbReference type="EMBL" id="TMQ69819.1"/>
    </source>
</evidence>
<dbReference type="Pfam" id="PF01288">
    <property type="entry name" value="HPPK"/>
    <property type="match status" value="1"/>
</dbReference>
<comment type="caution">
    <text evidence="9">The sequence shown here is derived from an EMBL/GenBank/DDBJ whole genome shotgun (WGS) entry which is preliminary data.</text>
</comment>
<dbReference type="NCBIfam" id="TIGR01498">
    <property type="entry name" value="folK"/>
    <property type="match status" value="1"/>
</dbReference>
<evidence type="ECO:0000256" key="5">
    <source>
        <dbReference type="ARBA" id="ARBA00022777"/>
    </source>
</evidence>
<dbReference type="EMBL" id="VBPA01000263">
    <property type="protein sequence ID" value="TMQ69819.1"/>
    <property type="molecule type" value="Genomic_DNA"/>
</dbReference>
<reference evidence="9 10" key="1">
    <citation type="journal article" date="2019" name="Nat. Microbiol.">
        <title>Mediterranean grassland soil C-N compound turnover is dependent on rainfall and depth, and is mediated by genomically divergent microorganisms.</title>
        <authorList>
            <person name="Diamond S."/>
            <person name="Andeer P.F."/>
            <person name="Li Z."/>
            <person name="Crits-Christoph A."/>
            <person name="Burstein D."/>
            <person name="Anantharaman K."/>
            <person name="Lane K.R."/>
            <person name="Thomas B.C."/>
            <person name="Pan C."/>
            <person name="Northen T.R."/>
            <person name="Banfield J.F."/>
        </authorList>
    </citation>
    <scope>NUCLEOTIDE SEQUENCE [LARGE SCALE GENOMIC DNA]</scope>
    <source>
        <strain evidence="9">WS_10</strain>
    </source>
</reference>
<feature type="domain" description="7,8-dihydro-6-hydroxymethylpterin-pyrophosphokinase" evidence="8">
    <location>
        <begin position="87"/>
        <end position="98"/>
    </location>
</feature>
<organism evidence="9 10">
    <name type="scientific">Eiseniibacteriota bacterium</name>
    <dbReference type="NCBI Taxonomy" id="2212470"/>
    <lineage>
        <taxon>Bacteria</taxon>
        <taxon>Candidatus Eiseniibacteriota</taxon>
    </lineage>
</organism>
<dbReference type="PANTHER" id="PTHR43071:SF1">
    <property type="entry name" value="2-AMINO-4-HYDROXY-6-HYDROXYMETHYLDIHYDROPTERIDINE PYROPHOSPHOKINASE"/>
    <property type="match status" value="1"/>
</dbReference>
<evidence type="ECO:0000259" key="8">
    <source>
        <dbReference type="PROSITE" id="PS00794"/>
    </source>
</evidence>
<keyword evidence="5 9" id="KW-0418">Kinase</keyword>
<dbReference type="GO" id="GO:0005524">
    <property type="term" value="F:ATP binding"/>
    <property type="evidence" value="ECO:0007669"/>
    <property type="project" value="UniProtKB-KW"/>
</dbReference>
<dbReference type="AlphaFoldDB" id="A0A538U221"/>
<dbReference type="UniPathway" id="UPA00077">
    <property type="reaction ID" value="UER00155"/>
</dbReference>
<comment type="pathway">
    <text evidence="1">Cofactor biosynthesis; tetrahydrofolate biosynthesis; 2-amino-4-hydroxy-6-hydroxymethyl-7,8-dihydropteridine diphosphate from 7,8-dihydroneopterin triphosphate: step 4/4.</text>
</comment>
<dbReference type="Proteomes" id="UP000319836">
    <property type="component" value="Unassembled WGS sequence"/>
</dbReference>
<dbReference type="Pfam" id="PF01712">
    <property type="entry name" value="dNK"/>
    <property type="match status" value="1"/>
</dbReference>
<keyword evidence="7" id="KW-0289">Folate biosynthesis</keyword>
<evidence type="ECO:0000256" key="2">
    <source>
        <dbReference type="ARBA" id="ARBA00013253"/>
    </source>
</evidence>
<dbReference type="GO" id="GO:0046656">
    <property type="term" value="P:folic acid biosynthetic process"/>
    <property type="evidence" value="ECO:0007669"/>
    <property type="project" value="UniProtKB-KW"/>
</dbReference>
<dbReference type="SUPFAM" id="SSF55083">
    <property type="entry name" value="6-hydroxymethyl-7,8-dihydropterin pyrophosphokinase, HPPK"/>
    <property type="match status" value="1"/>
</dbReference>
<name>A0A538U221_UNCEI</name>
<sequence length="370" mass="42813">MKAFVGLGSNLGERETLIRLALDDLARLSGTRVVRVSSLYDTEPVGDVEQPNFLNAVAQLDTELTARQLVWNFQLIERRLGRVRAKRWGPRTIDLDLLLYGDLVVDEPDLRVPHPELGRRAFVLVPLLELDPSLVDPATGQALRTPAFGPEGGAMTDNRYVAVEGVIGVGKTSLARLLAERMQAKLILEEVEENPFLKDFYRDRQQFAFQTQMHFLFSRYQQQRSLRQMDLFDERMVADYVFAKDRIFASLNLSERELVLYEKMVAWLEVDVMKPDVTVYLQAGTDTLLERITRRGRPYERDLDREYLHGLNEAYNHFFFHYNDSPLLVVNTDGIDFVNHSEDFEDLARRILTHRGATVYYRPIEREETL</sequence>
<evidence type="ECO:0000256" key="7">
    <source>
        <dbReference type="ARBA" id="ARBA00022909"/>
    </source>
</evidence>
<keyword evidence="6" id="KW-0067">ATP-binding</keyword>
<dbReference type="PROSITE" id="PS00794">
    <property type="entry name" value="HPPK"/>
    <property type="match status" value="1"/>
</dbReference>
<dbReference type="GO" id="GO:0046654">
    <property type="term" value="P:tetrahydrofolate biosynthetic process"/>
    <property type="evidence" value="ECO:0007669"/>
    <property type="project" value="UniProtKB-UniPathway"/>
</dbReference>
<accession>A0A538U221</accession>
<evidence type="ECO:0000256" key="6">
    <source>
        <dbReference type="ARBA" id="ARBA00022840"/>
    </source>
</evidence>